<dbReference type="EMBL" id="JBAMIC010000002">
    <property type="protein sequence ID" value="KAK7111691.1"/>
    <property type="molecule type" value="Genomic_DNA"/>
</dbReference>
<dbReference type="SUPFAM" id="SSF52540">
    <property type="entry name" value="P-loop containing nucleoside triphosphate hydrolases"/>
    <property type="match status" value="1"/>
</dbReference>
<keyword evidence="3" id="KW-0808">Transferase</keyword>
<dbReference type="GO" id="GO:0009247">
    <property type="term" value="P:glycolipid biosynthetic process"/>
    <property type="evidence" value="ECO:0007669"/>
    <property type="project" value="InterPro"/>
</dbReference>
<dbReference type="PANTHER" id="PTHR14647">
    <property type="entry name" value="GALACTOSE-3-O-SULFOTRANSFERASE"/>
    <property type="match status" value="1"/>
</dbReference>
<dbReference type="GO" id="GO:0001733">
    <property type="term" value="F:galactosylceramide sulfotransferase activity"/>
    <property type="evidence" value="ECO:0007669"/>
    <property type="project" value="InterPro"/>
</dbReference>
<keyword evidence="8 11" id="KW-0472">Membrane</keyword>
<organism evidence="12 13">
    <name type="scientific">Littorina saxatilis</name>
    <dbReference type="NCBI Taxonomy" id="31220"/>
    <lineage>
        <taxon>Eukaryota</taxon>
        <taxon>Metazoa</taxon>
        <taxon>Spiralia</taxon>
        <taxon>Lophotrochozoa</taxon>
        <taxon>Mollusca</taxon>
        <taxon>Gastropoda</taxon>
        <taxon>Caenogastropoda</taxon>
        <taxon>Littorinimorpha</taxon>
        <taxon>Littorinoidea</taxon>
        <taxon>Littorinidae</taxon>
        <taxon>Littorina</taxon>
    </lineage>
</organism>
<gene>
    <name evidence="12" type="ORF">V1264_011280</name>
</gene>
<keyword evidence="6 11" id="KW-1133">Transmembrane helix</keyword>
<evidence type="ECO:0000256" key="5">
    <source>
        <dbReference type="ARBA" id="ARBA00022968"/>
    </source>
</evidence>
<protein>
    <recommendedName>
        <fullName evidence="14">Galactosylceramide sulfotransferase</fullName>
    </recommendedName>
</protein>
<feature type="region of interest" description="Disordered" evidence="10">
    <location>
        <begin position="116"/>
        <end position="141"/>
    </location>
</feature>
<comment type="subcellular location">
    <subcellularLocation>
        <location evidence="1">Golgi apparatus membrane</location>
        <topology evidence="1">Single-pass type II membrane protein</topology>
    </subcellularLocation>
</comment>
<keyword evidence="7" id="KW-0333">Golgi apparatus</keyword>
<dbReference type="Pfam" id="PF06990">
    <property type="entry name" value="Gal-3-0_sulfotr"/>
    <property type="match status" value="1"/>
</dbReference>
<comment type="caution">
    <text evidence="12">The sequence shown here is derived from an EMBL/GenBank/DDBJ whole genome shotgun (WGS) entry which is preliminary data.</text>
</comment>
<evidence type="ECO:0000256" key="6">
    <source>
        <dbReference type="ARBA" id="ARBA00022989"/>
    </source>
</evidence>
<keyword evidence="13" id="KW-1185">Reference proteome</keyword>
<evidence type="ECO:0000256" key="10">
    <source>
        <dbReference type="SAM" id="MobiDB-lite"/>
    </source>
</evidence>
<dbReference type="AlphaFoldDB" id="A0AAN9GKV3"/>
<accession>A0AAN9GKV3</accession>
<keyword evidence="5" id="KW-0735">Signal-anchor</keyword>
<dbReference type="Proteomes" id="UP001374579">
    <property type="component" value="Unassembled WGS sequence"/>
</dbReference>
<evidence type="ECO:0000256" key="2">
    <source>
        <dbReference type="ARBA" id="ARBA00008124"/>
    </source>
</evidence>
<evidence type="ECO:0000256" key="9">
    <source>
        <dbReference type="ARBA" id="ARBA00023180"/>
    </source>
</evidence>
<evidence type="ECO:0000256" key="3">
    <source>
        <dbReference type="ARBA" id="ARBA00022679"/>
    </source>
</evidence>
<dbReference type="InterPro" id="IPR009729">
    <property type="entry name" value="Gal-3-0_sulfotransfrase"/>
</dbReference>
<dbReference type="GO" id="GO:0000139">
    <property type="term" value="C:Golgi membrane"/>
    <property type="evidence" value="ECO:0007669"/>
    <property type="project" value="UniProtKB-SubCell"/>
</dbReference>
<evidence type="ECO:0000256" key="4">
    <source>
        <dbReference type="ARBA" id="ARBA00022692"/>
    </source>
</evidence>
<evidence type="ECO:0000313" key="13">
    <source>
        <dbReference type="Proteomes" id="UP001374579"/>
    </source>
</evidence>
<evidence type="ECO:0000256" key="7">
    <source>
        <dbReference type="ARBA" id="ARBA00023034"/>
    </source>
</evidence>
<reference evidence="12 13" key="1">
    <citation type="submission" date="2024-02" db="EMBL/GenBank/DDBJ databases">
        <title>Chromosome-scale genome assembly of the rough periwinkle Littorina saxatilis.</title>
        <authorList>
            <person name="De Jode A."/>
            <person name="Faria R."/>
            <person name="Formenti G."/>
            <person name="Sims Y."/>
            <person name="Smith T.P."/>
            <person name="Tracey A."/>
            <person name="Wood J.M.D."/>
            <person name="Zagrodzka Z.B."/>
            <person name="Johannesson K."/>
            <person name="Butlin R.K."/>
            <person name="Leder E.H."/>
        </authorList>
    </citation>
    <scope>NUCLEOTIDE SEQUENCE [LARGE SCALE GENOMIC DNA]</scope>
    <source>
        <strain evidence="12">Snail1</strain>
        <tissue evidence="12">Muscle</tissue>
    </source>
</reference>
<comment type="similarity">
    <text evidence="2">Belongs to the galactose-3-O-sulfotransferase family.</text>
</comment>
<evidence type="ECO:0000256" key="8">
    <source>
        <dbReference type="ARBA" id="ARBA00023136"/>
    </source>
</evidence>
<evidence type="ECO:0008006" key="14">
    <source>
        <dbReference type="Google" id="ProtNLM"/>
    </source>
</evidence>
<feature type="transmembrane region" description="Helical" evidence="11">
    <location>
        <begin position="38"/>
        <end position="55"/>
    </location>
</feature>
<proteinExistence type="inferred from homology"/>
<dbReference type="PANTHER" id="PTHR14647:SF87">
    <property type="entry name" value="PUTATIVE-RELATED"/>
    <property type="match status" value="1"/>
</dbReference>
<evidence type="ECO:0000256" key="1">
    <source>
        <dbReference type="ARBA" id="ARBA00004323"/>
    </source>
</evidence>
<sequence>MYKVIRVVPKAIKRTGGCTVRLTGRLLTKMHFRAPRRFLCGLSLMASLVLTVFLMRSTELRPRTTPTLLRNYPSKALLHDKDTYDPPFLVPAKPRYPFADDPQDVRVHRDENLLLSKEGEQPQPSFHEGKQPPPLDQGRQPRQQALLEKGADKVGQRVFTLKFLEDYGDSTKPPEPDLNKQGKLGQMLIEAKKRHGDWPPDSEKNHIRLLPARVGGLKEQQPPLLEGTLKEADELWNLLQPATKKPVPDTSQQIARGHCVPKHHVFFGKVHKTGSSTVANILQRYGFTRHLNFVLPRKRIHARSYNYITMPGQQVTRDKLIPPPLGEHFDILWNHAVYDSPFYHSIMPEDTVYVSILRQPLQQFQSAFEYYGHIPGSFLYNILQKNVSNPLSLYLHNPSLYEWPGAYTSYIRNKQAQDLGMRNVHVVNDTLRGQYIQQLGREFDLVMITEFFDESLVLLRRLLCWRVRDILYVPKNKNMYKKERVFSAEDMQLHRKLNVADYDLYEFFLERFNDTVAKQGPDFHDEVNYIKNLLPRLQIHCSNPNSVSPLTIVASRWNEAFSVGPEDCKLMMKHELLFLDDIMVDAIRRYQRSAAQAMQS</sequence>
<keyword evidence="9" id="KW-0325">Glycoprotein</keyword>
<name>A0AAN9GKV3_9CAEN</name>
<dbReference type="Gene3D" id="3.40.50.300">
    <property type="entry name" value="P-loop containing nucleotide triphosphate hydrolases"/>
    <property type="match status" value="1"/>
</dbReference>
<dbReference type="InterPro" id="IPR027417">
    <property type="entry name" value="P-loop_NTPase"/>
</dbReference>
<evidence type="ECO:0000256" key="11">
    <source>
        <dbReference type="SAM" id="Phobius"/>
    </source>
</evidence>
<evidence type="ECO:0000313" key="12">
    <source>
        <dbReference type="EMBL" id="KAK7111691.1"/>
    </source>
</evidence>
<keyword evidence="4 11" id="KW-0812">Transmembrane</keyword>